<comment type="caution">
    <text evidence="2">The sequence shown here is derived from an EMBL/GenBank/DDBJ whole genome shotgun (WGS) entry which is preliminary data.</text>
</comment>
<evidence type="ECO:0000256" key="1">
    <source>
        <dbReference type="SAM" id="MobiDB-lite"/>
    </source>
</evidence>
<proteinExistence type="predicted"/>
<dbReference type="AlphaFoldDB" id="X8APQ9"/>
<feature type="compositionally biased region" description="Basic and acidic residues" evidence="1">
    <location>
        <begin position="42"/>
        <end position="52"/>
    </location>
</feature>
<dbReference type="EC" id="3.1.-.-" evidence="2"/>
<sequence length="52" mass="5908">MDHQRQTWAGIPADGPHGRARLDLRVHRLPQKPSQRVAGTHRRCEEGDRVGT</sequence>
<feature type="region of interest" description="Disordered" evidence="1">
    <location>
        <begin position="32"/>
        <end position="52"/>
    </location>
</feature>
<reference evidence="2" key="1">
    <citation type="submission" date="2014-01" db="EMBL/GenBank/DDBJ databases">
        <authorList>
            <person name="Brown-Elliot B."/>
            <person name="Wallace R."/>
            <person name="Lenaerts A."/>
            <person name="Ordway D."/>
            <person name="DeGroote M.A."/>
            <person name="Parker T."/>
            <person name="Sizemore C."/>
            <person name="Tallon L.J."/>
            <person name="Sadzewicz L.K."/>
            <person name="Sengamalay N."/>
            <person name="Fraser C.M."/>
            <person name="Hine E."/>
            <person name="Shefchek K.A."/>
            <person name="Das S.P."/>
            <person name="Tettelin H."/>
        </authorList>
    </citation>
    <scope>NUCLEOTIDE SEQUENCE [LARGE SCALE GENOMIC DNA]</scope>
    <source>
        <strain evidence="2">4042</strain>
    </source>
</reference>
<evidence type="ECO:0000313" key="2">
    <source>
        <dbReference type="EMBL" id="EUA33126.1"/>
    </source>
</evidence>
<keyword evidence="2" id="KW-0378">Hydrolase</keyword>
<dbReference type="EMBL" id="JAOB01000047">
    <property type="protein sequence ID" value="EUA33126.1"/>
    <property type="molecule type" value="Genomic_DNA"/>
</dbReference>
<name>X8APQ9_MYCXE</name>
<dbReference type="GO" id="GO:0016787">
    <property type="term" value="F:hydrolase activity"/>
    <property type="evidence" value="ECO:0007669"/>
    <property type="project" value="UniProtKB-KW"/>
</dbReference>
<organism evidence="2">
    <name type="scientific">Mycobacterium xenopi 4042</name>
    <dbReference type="NCBI Taxonomy" id="1299334"/>
    <lineage>
        <taxon>Bacteria</taxon>
        <taxon>Bacillati</taxon>
        <taxon>Actinomycetota</taxon>
        <taxon>Actinomycetes</taxon>
        <taxon>Mycobacteriales</taxon>
        <taxon>Mycobacteriaceae</taxon>
        <taxon>Mycobacterium</taxon>
    </lineage>
</organism>
<gene>
    <name evidence="2" type="ORF">I553_7534</name>
</gene>
<protein>
    <submittedName>
        <fullName evidence="2">Carboxylesterase family domain protein</fullName>
        <ecNumber evidence="2">3.1.-.-</ecNumber>
    </submittedName>
</protein>
<accession>X8APQ9</accession>